<evidence type="ECO:0000256" key="1">
    <source>
        <dbReference type="ARBA" id="ARBA00004589"/>
    </source>
</evidence>
<keyword evidence="4 9" id="KW-0732">Signal</keyword>
<dbReference type="GO" id="GO:0030431">
    <property type="term" value="P:sleep"/>
    <property type="evidence" value="ECO:0007669"/>
    <property type="project" value="InterPro"/>
</dbReference>
<evidence type="ECO:0000256" key="8">
    <source>
        <dbReference type="ARBA" id="ARBA00023288"/>
    </source>
</evidence>
<evidence type="ECO:0000256" key="6">
    <source>
        <dbReference type="ARBA" id="ARBA00023136"/>
    </source>
</evidence>
<dbReference type="Pfam" id="PF17064">
    <property type="entry name" value="QVR"/>
    <property type="match status" value="1"/>
</dbReference>
<dbReference type="AlphaFoldDB" id="A0AAN9VSI3"/>
<dbReference type="Proteomes" id="UP001378592">
    <property type="component" value="Unassembled WGS sequence"/>
</dbReference>
<evidence type="ECO:0000256" key="3">
    <source>
        <dbReference type="ARBA" id="ARBA00022692"/>
    </source>
</evidence>
<evidence type="ECO:0000256" key="2">
    <source>
        <dbReference type="ARBA" id="ARBA00022622"/>
    </source>
</evidence>
<keyword evidence="5" id="KW-1133">Transmembrane helix</keyword>
<organism evidence="10 11">
    <name type="scientific">Gryllus longicercus</name>
    <dbReference type="NCBI Taxonomy" id="2509291"/>
    <lineage>
        <taxon>Eukaryota</taxon>
        <taxon>Metazoa</taxon>
        <taxon>Ecdysozoa</taxon>
        <taxon>Arthropoda</taxon>
        <taxon>Hexapoda</taxon>
        <taxon>Insecta</taxon>
        <taxon>Pterygota</taxon>
        <taxon>Neoptera</taxon>
        <taxon>Polyneoptera</taxon>
        <taxon>Orthoptera</taxon>
        <taxon>Ensifera</taxon>
        <taxon>Gryllidea</taxon>
        <taxon>Grylloidea</taxon>
        <taxon>Gryllidae</taxon>
        <taxon>Gryllinae</taxon>
        <taxon>Gryllus</taxon>
    </lineage>
</organism>
<evidence type="ECO:0008006" key="12">
    <source>
        <dbReference type="Google" id="ProtNLM"/>
    </source>
</evidence>
<evidence type="ECO:0000256" key="5">
    <source>
        <dbReference type="ARBA" id="ARBA00022989"/>
    </source>
</evidence>
<comment type="caution">
    <text evidence="10">The sequence shown here is derived from an EMBL/GenBank/DDBJ whole genome shotgun (WGS) entry which is preliminary data.</text>
</comment>
<evidence type="ECO:0000313" key="10">
    <source>
        <dbReference type="EMBL" id="KAK7870520.1"/>
    </source>
</evidence>
<sequence length="153" mass="16104">MDLARCLAPLLLALACLLVAQPGAEALRCWVCSSSTDVRCRDPFNRTHLSDVDCERARAVAGYGDRAYCQKTVTSINGGEQKVLRKCVFSREALDGRCFDQPQSSDFLTVEHCSTCDDADGCNAAPGPAPAALSAAAALALSAAALAAARLLR</sequence>
<dbReference type="EMBL" id="JAZDUA010000056">
    <property type="protein sequence ID" value="KAK7870520.1"/>
    <property type="molecule type" value="Genomic_DNA"/>
</dbReference>
<comment type="subcellular location">
    <subcellularLocation>
        <location evidence="1">Membrane</location>
        <topology evidence="1">Lipid-anchor</topology>
        <topology evidence="1">GPI-anchor</topology>
    </subcellularLocation>
</comment>
<evidence type="ECO:0000256" key="7">
    <source>
        <dbReference type="ARBA" id="ARBA00023180"/>
    </source>
</evidence>
<name>A0AAN9VSI3_9ORTH</name>
<accession>A0AAN9VSI3</accession>
<protein>
    <recommendedName>
        <fullName evidence="12">Protein quiver</fullName>
    </recommendedName>
</protein>
<keyword evidence="8" id="KW-0449">Lipoprotein</keyword>
<keyword evidence="3" id="KW-0812">Transmembrane</keyword>
<reference evidence="10 11" key="1">
    <citation type="submission" date="2024-03" db="EMBL/GenBank/DDBJ databases">
        <title>The genome assembly and annotation of the cricket Gryllus longicercus Weissman &amp; Gray.</title>
        <authorList>
            <person name="Szrajer S."/>
            <person name="Gray D."/>
            <person name="Ylla G."/>
        </authorList>
    </citation>
    <scope>NUCLEOTIDE SEQUENCE [LARGE SCALE GENOMIC DNA]</scope>
    <source>
        <strain evidence="10">DAG 2021-001</strain>
        <tissue evidence="10">Whole body minus gut</tissue>
    </source>
</reference>
<dbReference type="PANTHER" id="PTHR33562:SF2">
    <property type="entry name" value="PROTEIN QUIVER"/>
    <property type="match status" value="1"/>
</dbReference>
<dbReference type="InterPro" id="IPR031424">
    <property type="entry name" value="QVR-like"/>
</dbReference>
<feature type="chain" id="PRO_5043042582" description="Protein quiver" evidence="9">
    <location>
        <begin position="27"/>
        <end position="153"/>
    </location>
</feature>
<dbReference type="PANTHER" id="PTHR33562">
    <property type="entry name" value="ATILLA, ISOFORM B-RELATED-RELATED"/>
    <property type="match status" value="1"/>
</dbReference>
<keyword evidence="2" id="KW-0336">GPI-anchor</keyword>
<dbReference type="GO" id="GO:0032222">
    <property type="term" value="P:regulation of synaptic transmission, cholinergic"/>
    <property type="evidence" value="ECO:0007669"/>
    <property type="project" value="InterPro"/>
</dbReference>
<keyword evidence="7" id="KW-0325">Glycoprotein</keyword>
<keyword evidence="11" id="KW-1185">Reference proteome</keyword>
<keyword evidence="6" id="KW-0472">Membrane</keyword>
<dbReference type="GO" id="GO:0098552">
    <property type="term" value="C:side of membrane"/>
    <property type="evidence" value="ECO:0007669"/>
    <property type="project" value="UniProtKB-KW"/>
</dbReference>
<proteinExistence type="predicted"/>
<evidence type="ECO:0000256" key="9">
    <source>
        <dbReference type="SAM" id="SignalP"/>
    </source>
</evidence>
<evidence type="ECO:0000313" key="11">
    <source>
        <dbReference type="Proteomes" id="UP001378592"/>
    </source>
</evidence>
<feature type="signal peptide" evidence="9">
    <location>
        <begin position="1"/>
        <end position="26"/>
    </location>
</feature>
<evidence type="ECO:0000256" key="4">
    <source>
        <dbReference type="ARBA" id="ARBA00022729"/>
    </source>
</evidence>
<gene>
    <name evidence="10" type="ORF">R5R35_002922</name>
</gene>
<dbReference type="InterPro" id="IPR050975">
    <property type="entry name" value="Sleep_regulator"/>
</dbReference>
<dbReference type="PROSITE" id="PS51257">
    <property type="entry name" value="PROKAR_LIPOPROTEIN"/>
    <property type="match status" value="1"/>
</dbReference>